<dbReference type="AlphaFoldDB" id="C7M0P4"/>
<gene>
    <name evidence="7" type="ordered locus">Afer_1636</name>
</gene>
<evidence type="ECO:0000256" key="2">
    <source>
        <dbReference type="ARBA" id="ARBA00022723"/>
    </source>
</evidence>
<dbReference type="InterPro" id="IPR002716">
    <property type="entry name" value="PIN_dom"/>
</dbReference>
<evidence type="ECO:0000313" key="8">
    <source>
        <dbReference type="Proteomes" id="UP000000771"/>
    </source>
</evidence>
<dbReference type="Proteomes" id="UP000000771">
    <property type="component" value="Chromosome"/>
</dbReference>
<dbReference type="Pfam" id="PF26343">
    <property type="entry name" value="VapC50_C"/>
    <property type="match status" value="1"/>
</dbReference>
<proteinExistence type="predicted"/>
<evidence type="ECO:0000256" key="1">
    <source>
        <dbReference type="ARBA" id="ARBA00022722"/>
    </source>
</evidence>
<keyword evidence="1" id="KW-0540">Nuclease</keyword>
<keyword evidence="2" id="KW-0479">Metal-binding</keyword>
<organism evidence="7 8">
    <name type="scientific">Acidimicrobium ferrooxidans (strain DSM 10331 / JCM 15462 / NBRC 103882 / ICP)</name>
    <dbReference type="NCBI Taxonomy" id="525909"/>
    <lineage>
        <taxon>Bacteria</taxon>
        <taxon>Bacillati</taxon>
        <taxon>Actinomycetota</taxon>
        <taxon>Acidimicrobiia</taxon>
        <taxon>Acidimicrobiales</taxon>
        <taxon>Acidimicrobiaceae</taxon>
        <taxon>Acidimicrobium</taxon>
    </lineage>
</organism>
<dbReference type="GO" id="GO:0016787">
    <property type="term" value="F:hydrolase activity"/>
    <property type="evidence" value="ECO:0007669"/>
    <property type="project" value="UniProtKB-KW"/>
</dbReference>
<name>C7M0P4_ACIFD</name>
<dbReference type="OrthoDB" id="113459at2"/>
<keyword evidence="4" id="KW-0460">Magnesium</keyword>
<dbReference type="HOGENOM" id="CLU_096418_0_1_11"/>
<accession>C7M0P4</accession>
<feature type="domain" description="PIN" evidence="5">
    <location>
        <begin position="6"/>
        <end position="112"/>
    </location>
</feature>
<evidence type="ECO:0000256" key="3">
    <source>
        <dbReference type="ARBA" id="ARBA00022801"/>
    </source>
</evidence>
<evidence type="ECO:0000313" key="7">
    <source>
        <dbReference type="EMBL" id="ACU54552.1"/>
    </source>
</evidence>
<dbReference type="Pfam" id="PF13470">
    <property type="entry name" value="PIN_3"/>
    <property type="match status" value="1"/>
</dbReference>
<dbReference type="eggNOG" id="COG1569">
    <property type="taxonomic scope" value="Bacteria"/>
</dbReference>
<protein>
    <submittedName>
        <fullName evidence="7">Uncharacterized protein</fullName>
    </submittedName>
</protein>
<dbReference type="InterPro" id="IPR058652">
    <property type="entry name" value="VapC50_C"/>
</dbReference>
<evidence type="ECO:0000256" key="4">
    <source>
        <dbReference type="ARBA" id="ARBA00022842"/>
    </source>
</evidence>
<sequence>MARYAVVLDACVLVPVTLADTLLRLAELGLYRPLWSKRILAEATKATVEVHPNIPREVLEQRFREIERAFEDACVRGWHPLEHGLTLPDPDDRHVVAAALAGGADAIVTRNLRDYPRGALADLTIEVTHPDDFLLDQLDLAPKAVLDAIEQQAANTRQPSLTPRDVIARLARCGVPTFADKIGRMI</sequence>
<dbReference type="RefSeq" id="WP_015799031.1">
    <property type="nucleotide sequence ID" value="NC_013124.1"/>
</dbReference>
<reference evidence="7 8" key="1">
    <citation type="journal article" date="2009" name="Stand. Genomic Sci.">
        <title>Complete genome sequence of Acidimicrobium ferrooxidans type strain (ICP).</title>
        <authorList>
            <person name="Clum A."/>
            <person name="Nolan M."/>
            <person name="Lang E."/>
            <person name="Glavina Del Rio T."/>
            <person name="Tice H."/>
            <person name="Copeland A."/>
            <person name="Cheng J.F."/>
            <person name="Lucas S."/>
            <person name="Chen F."/>
            <person name="Bruce D."/>
            <person name="Goodwin L."/>
            <person name="Pitluck S."/>
            <person name="Ivanova N."/>
            <person name="Mavrommatis K."/>
            <person name="Mikhailova N."/>
            <person name="Pati A."/>
            <person name="Chen A."/>
            <person name="Palaniappan K."/>
            <person name="Goker M."/>
            <person name="Spring S."/>
            <person name="Land M."/>
            <person name="Hauser L."/>
            <person name="Chang Y.J."/>
            <person name="Jeffries C.C."/>
            <person name="Chain P."/>
            <person name="Bristow J."/>
            <person name="Eisen J.A."/>
            <person name="Markowitz V."/>
            <person name="Hugenholtz P."/>
            <person name="Kyrpides N.C."/>
            <person name="Klenk H.P."/>
            <person name="Lapidus A."/>
        </authorList>
    </citation>
    <scope>NUCLEOTIDE SEQUENCE [LARGE SCALE GENOMIC DNA]</scope>
    <source>
        <strain evidence="8">DSM 10331 / JCM 15462 / NBRC 103882 / ICP</strain>
    </source>
</reference>
<dbReference type="EMBL" id="CP001631">
    <property type="protein sequence ID" value="ACU54552.1"/>
    <property type="molecule type" value="Genomic_DNA"/>
</dbReference>
<evidence type="ECO:0000259" key="6">
    <source>
        <dbReference type="Pfam" id="PF26343"/>
    </source>
</evidence>
<dbReference type="InterPro" id="IPR029060">
    <property type="entry name" value="PIN-like_dom_sf"/>
</dbReference>
<feature type="domain" description="VapC50 C-terminal" evidence="6">
    <location>
        <begin position="130"/>
        <end position="183"/>
    </location>
</feature>
<dbReference type="KEGG" id="afo:Afer_1636"/>
<evidence type="ECO:0000259" key="5">
    <source>
        <dbReference type="Pfam" id="PF13470"/>
    </source>
</evidence>
<keyword evidence="8" id="KW-1185">Reference proteome</keyword>
<dbReference type="GO" id="GO:0046872">
    <property type="term" value="F:metal ion binding"/>
    <property type="evidence" value="ECO:0007669"/>
    <property type="project" value="UniProtKB-KW"/>
</dbReference>
<keyword evidence="3" id="KW-0378">Hydrolase</keyword>
<dbReference type="SUPFAM" id="SSF88723">
    <property type="entry name" value="PIN domain-like"/>
    <property type="match status" value="1"/>
</dbReference>
<dbReference type="GO" id="GO:0004518">
    <property type="term" value="F:nuclease activity"/>
    <property type="evidence" value="ECO:0007669"/>
    <property type="project" value="UniProtKB-KW"/>
</dbReference>